<evidence type="ECO:0000313" key="2">
    <source>
        <dbReference type="EMBL" id="TNN69131.1"/>
    </source>
</evidence>
<feature type="compositionally biased region" description="Polar residues" evidence="1">
    <location>
        <begin position="1"/>
        <end position="12"/>
    </location>
</feature>
<dbReference type="EMBL" id="SRLO01000179">
    <property type="protein sequence ID" value="TNN69131.1"/>
    <property type="molecule type" value="Genomic_DNA"/>
</dbReference>
<dbReference type="AlphaFoldDB" id="A0A4Z2HUA8"/>
<evidence type="ECO:0000313" key="3">
    <source>
        <dbReference type="Proteomes" id="UP000314294"/>
    </source>
</evidence>
<sequence length="59" mass="7026">MSGSTATGYSQRQEARECGGDETEDTWKFFYELQYSQRQEVRECGGDETEDTWKFFYIF</sequence>
<keyword evidence="3" id="KW-1185">Reference proteome</keyword>
<comment type="caution">
    <text evidence="2">The sequence shown here is derived from an EMBL/GenBank/DDBJ whole genome shotgun (WGS) entry which is preliminary data.</text>
</comment>
<accession>A0A4Z2HUA8</accession>
<name>A0A4Z2HUA8_9TELE</name>
<proteinExistence type="predicted"/>
<organism evidence="2 3">
    <name type="scientific">Liparis tanakae</name>
    <name type="common">Tanaka's snailfish</name>
    <dbReference type="NCBI Taxonomy" id="230148"/>
    <lineage>
        <taxon>Eukaryota</taxon>
        <taxon>Metazoa</taxon>
        <taxon>Chordata</taxon>
        <taxon>Craniata</taxon>
        <taxon>Vertebrata</taxon>
        <taxon>Euteleostomi</taxon>
        <taxon>Actinopterygii</taxon>
        <taxon>Neopterygii</taxon>
        <taxon>Teleostei</taxon>
        <taxon>Neoteleostei</taxon>
        <taxon>Acanthomorphata</taxon>
        <taxon>Eupercaria</taxon>
        <taxon>Perciformes</taxon>
        <taxon>Cottioidei</taxon>
        <taxon>Cottales</taxon>
        <taxon>Liparidae</taxon>
        <taxon>Liparis</taxon>
    </lineage>
</organism>
<gene>
    <name evidence="2" type="ORF">EYF80_020598</name>
</gene>
<feature type="region of interest" description="Disordered" evidence="1">
    <location>
        <begin position="1"/>
        <end position="22"/>
    </location>
</feature>
<protein>
    <submittedName>
        <fullName evidence="2">Uncharacterized protein</fullName>
    </submittedName>
</protein>
<evidence type="ECO:0000256" key="1">
    <source>
        <dbReference type="SAM" id="MobiDB-lite"/>
    </source>
</evidence>
<dbReference type="Proteomes" id="UP000314294">
    <property type="component" value="Unassembled WGS sequence"/>
</dbReference>
<reference evidence="2 3" key="1">
    <citation type="submission" date="2019-03" db="EMBL/GenBank/DDBJ databases">
        <title>First draft genome of Liparis tanakae, snailfish: a comprehensive survey of snailfish specific genes.</title>
        <authorList>
            <person name="Kim W."/>
            <person name="Song I."/>
            <person name="Jeong J.-H."/>
            <person name="Kim D."/>
            <person name="Kim S."/>
            <person name="Ryu S."/>
            <person name="Song J.Y."/>
            <person name="Lee S.K."/>
        </authorList>
    </citation>
    <scope>NUCLEOTIDE SEQUENCE [LARGE SCALE GENOMIC DNA]</scope>
    <source>
        <tissue evidence="2">Muscle</tissue>
    </source>
</reference>